<organism evidence="1">
    <name type="scientific">Rhizophora mucronata</name>
    <name type="common">Asiatic mangrove</name>
    <dbReference type="NCBI Taxonomy" id="61149"/>
    <lineage>
        <taxon>Eukaryota</taxon>
        <taxon>Viridiplantae</taxon>
        <taxon>Streptophyta</taxon>
        <taxon>Embryophyta</taxon>
        <taxon>Tracheophyta</taxon>
        <taxon>Spermatophyta</taxon>
        <taxon>Magnoliopsida</taxon>
        <taxon>eudicotyledons</taxon>
        <taxon>Gunneridae</taxon>
        <taxon>Pentapetalae</taxon>
        <taxon>rosids</taxon>
        <taxon>fabids</taxon>
        <taxon>Malpighiales</taxon>
        <taxon>Rhizophoraceae</taxon>
        <taxon>Rhizophora</taxon>
    </lineage>
</organism>
<sequence>MKCLNNRKSSLIGLIGTVYISNRLFELLKHLIGCVKKLRLGERCKFLYKFLGVELLSMSGYELYCEPVEG</sequence>
<accession>A0A2P2QDG9</accession>
<proteinExistence type="predicted"/>
<dbReference type="AlphaFoldDB" id="A0A2P2QDG9"/>
<evidence type="ECO:0000313" key="1">
    <source>
        <dbReference type="EMBL" id="MBX65031.1"/>
    </source>
</evidence>
<dbReference type="EMBL" id="GGEC01084547">
    <property type="protein sequence ID" value="MBX65031.1"/>
    <property type="molecule type" value="Transcribed_RNA"/>
</dbReference>
<name>A0A2P2QDG9_RHIMU</name>
<protein>
    <submittedName>
        <fullName evidence="1">Uncharacterized protein</fullName>
    </submittedName>
</protein>
<reference evidence="1" key="1">
    <citation type="submission" date="2018-02" db="EMBL/GenBank/DDBJ databases">
        <title>Rhizophora mucronata_Transcriptome.</title>
        <authorList>
            <person name="Meera S.P."/>
            <person name="Sreeshan A."/>
            <person name="Augustine A."/>
        </authorList>
    </citation>
    <scope>NUCLEOTIDE SEQUENCE</scope>
    <source>
        <tissue evidence="1">Leaf</tissue>
    </source>
</reference>